<evidence type="ECO:0000313" key="2">
    <source>
        <dbReference type="Proteomes" id="UP001308179"/>
    </source>
</evidence>
<gene>
    <name evidence="1" type="ORF">LTR32_002127</name>
</gene>
<accession>A0ABR0LB47</accession>
<dbReference type="Proteomes" id="UP001308179">
    <property type="component" value="Unassembled WGS sequence"/>
</dbReference>
<dbReference type="EMBL" id="JAVRRR010000098">
    <property type="protein sequence ID" value="KAK5146249.1"/>
    <property type="molecule type" value="Genomic_DNA"/>
</dbReference>
<name>A0ABR0LB47_9PEZI</name>
<dbReference type="Gene3D" id="1.50.10.10">
    <property type="match status" value="1"/>
</dbReference>
<proteinExistence type="predicted"/>
<dbReference type="PANTHER" id="PTHR34987">
    <property type="entry name" value="C, PUTATIVE (AFU_ORTHOLOGUE AFUA_3G02880)-RELATED"/>
    <property type="match status" value="1"/>
</dbReference>
<protein>
    <submittedName>
        <fullName evidence="1">Uncharacterized protein</fullName>
    </submittedName>
</protein>
<evidence type="ECO:0000313" key="1">
    <source>
        <dbReference type="EMBL" id="KAK5146249.1"/>
    </source>
</evidence>
<comment type="caution">
    <text evidence="1">The sequence shown here is derived from an EMBL/GenBank/DDBJ whole genome shotgun (WGS) entry which is preliminary data.</text>
</comment>
<dbReference type="InterPro" id="IPR012341">
    <property type="entry name" value="6hp_glycosidase-like_sf"/>
</dbReference>
<reference evidence="1 2" key="1">
    <citation type="submission" date="2023-08" db="EMBL/GenBank/DDBJ databases">
        <title>Black Yeasts Isolated from many extreme environments.</title>
        <authorList>
            <person name="Coleine C."/>
            <person name="Stajich J.E."/>
            <person name="Selbmann L."/>
        </authorList>
    </citation>
    <scope>NUCLEOTIDE SEQUENCE [LARGE SCALE GENOMIC DNA]</scope>
    <source>
        <strain evidence="1 2">CCFEE 5386</strain>
    </source>
</reference>
<organism evidence="1 2">
    <name type="scientific">Rachicladosporium monterosium</name>
    <dbReference type="NCBI Taxonomy" id="1507873"/>
    <lineage>
        <taxon>Eukaryota</taxon>
        <taxon>Fungi</taxon>
        <taxon>Dikarya</taxon>
        <taxon>Ascomycota</taxon>
        <taxon>Pezizomycotina</taxon>
        <taxon>Dothideomycetes</taxon>
        <taxon>Dothideomycetidae</taxon>
        <taxon>Cladosporiales</taxon>
        <taxon>Cladosporiaceae</taxon>
        <taxon>Rachicladosporium</taxon>
    </lineage>
</organism>
<keyword evidence="2" id="KW-1185">Reference proteome</keyword>
<sequence length="212" mass="23274">MVIQQQPDEADVIEPGRSVQRCSNILVCGVDLNRIWYAGAYTVQTNTVPPNTGREWGPPPSGWLNDANLAVDGESVIVDGAKRDRAVWAGDLGIWIPSVLVSTGDLRSVKEALQVQYNHQCMPTLMYPGRDYIVQIASFEQSDGVADALVAYAAFRRDSRFCARKTTEQPPQLVLCSPSSASSNSTDEMTGFHRAVTDRETLKELNESPAML</sequence>
<dbReference type="PANTHER" id="PTHR34987:SF5">
    <property type="entry name" value="ALPHA-RHAMNOSIDASE"/>
    <property type="match status" value="1"/>
</dbReference>